<name>A0ABR4GW19_9EURO</name>
<evidence type="ECO:0000313" key="3">
    <source>
        <dbReference type="Proteomes" id="UP001610334"/>
    </source>
</evidence>
<evidence type="ECO:0000256" key="1">
    <source>
        <dbReference type="SAM" id="Phobius"/>
    </source>
</evidence>
<keyword evidence="3" id="KW-1185">Reference proteome</keyword>
<keyword evidence="1" id="KW-1133">Transmembrane helix</keyword>
<sequence length="164" mass="17300">MPPLPPAHVVQVGLFVAESRLLGQCECKRMRDGGLASRLPEFPLSPMKLPALPMAIAGEGALDYAPTPSMTSKCTNLVLGPIARTAASLASAAALDDAITCLADACALQRMRIPNLNYKPLPALALLCSFLLLLFASWRTHKNVLATVCPAPFDLSAGKSVCQT</sequence>
<feature type="transmembrane region" description="Helical" evidence="1">
    <location>
        <begin position="120"/>
        <end position="138"/>
    </location>
</feature>
<comment type="caution">
    <text evidence="2">The sequence shown here is derived from an EMBL/GenBank/DDBJ whole genome shotgun (WGS) entry which is preliminary data.</text>
</comment>
<reference evidence="2 3" key="1">
    <citation type="submission" date="2024-07" db="EMBL/GenBank/DDBJ databases">
        <title>Section-level genome sequencing and comparative genomics of Aspergillus sections Usti and Cavernicolus.</title>
        <authorList>
            <consortium name="Lawrence Berkeley National Laboratory"/>
            <person name="Nybo J.L."/>
            <person name="Vesth T.C."/>
            <person name="Theobald S."/>
            <person name="Frisvad J.C."/>
            <person name="Larsen T.O."/>
            <person name="Kjaerboelling I."/>
            <person name="Rothschild-Mancinelli K."/>
            <person name="Lyhne E.K."/>
            <person name="Kogle M.E."/>
            <person name="Barry K."/>
            <person name="Clum A."/>
            <person name="Na H."/>
            <person name="Ledsgaard L."/>
            <person name="Lin J."/>
            <person name="Lipzen A."/>
            <person name="Kuo A."/>
            <person name="Riley R."/>
            <person name="Mondo S."/>
            <person name="Labutti K."/>
            <person name="Haridas S."/>
            <person name="Pangalinan J."/>
            <person name="Salamov A.A."/>
            <person name="Simmons B.A."/>
            <person name="Magnuson J.K."/>
            <person name="Chen J."/>
            <person name="Drula E."/>
            <person name="Henrissat B."/>
            <person name="Wiebenga A."/>
            <person name="Lubbers R.J."/>
            <person name="Gomes A.C."/>
            <person name="Makela M.R."/>
            <person name="Stajich J."/>
            <person name="Grigoriev I.V."/>
            <person name="Mortensen U.H."/>
            <person name="De Vries R.P."/>
            <person name="Baker S.E."/>
            <person name="Andersen M.R."/>
        </authorList>
    </citation>
    <scope>NUCLEOTIDE SEQUENCE [LARGE SCALE GENOMIC DNA]</scope>
    <source>
        <strain evidence="2 3">CBS 588.65</strain>
    </source>
</reference>
<organism evidence="2 3">
    <name type="scientific">Aspergillus granulosus</name>
    <dbReference type="NCBI Taxonomy" id="176169"/>
    <lineage>
        <taxon>Eukaryota</taxon>
        <taxon>Fungi</taxon>
        <taxon>Dikarya</taxon>
        <taxon>Ascomycota</taxon>
        <taxon>Pezizomycotina</taxon>
        <taxon>Eurotiomycetes</taxon>
        <taxon>Eurotiomycetidae</taxon>
        <taxon>Eurotiales</taxon>
        <taxon>Aspergillaceae</taxon>
        <taxon>Aspergillus</taxon>
        <taxon>Aspergillus subgen. Nidulantes</taxon>
    </lineage>
</organism>
<gene>
    <name evidence="2" type="ORF">BJX63DRAFT_77192</name>
</gene>
<proteinExistence type="predicted"/>
<evidence type="ECO:0000313" key="2">
    <source>
        <dbReference type="EMBL" id="KAL2803273.1"/>
    </source>
</evidence>
<keyword evidence="1" id="KW-0472">Membrane</keyword>
<keyword evidence="1" id="KW-0812">Transmembrane</keyword>
<dbReference type="Proteomes" id="UP001610334">
    <property type="component" value="Unassembled WGS sequence"/>
</dbReference>
<dbReference type="EMBL" id="JBFXLT010000144">
    <property type="protein sequence ID" value="KAL2803273.1"/>
    <property type="molecule type" value="Genomic_DNA"/>
</dbReference>
<protein>
    <submittedName>
        <fullName evidence="2">Uncharacterized protein</fullName>
    </submittedName>
</protein>
<accession>A0ABR4GW19</accession>